<evidence type="ECO:0000256" key="1">
    <source>
        <dbReference type="SAM" id="MobiDB-lite"/>
    </source>
</evidence>
<accession>A0AAD7GQS9</accession>
<dbReference type="Proteomes" id="UP001221757">
    <property type="component" value="Unassembled WGS sequence"/>
</dbReference>
<dbReference type="AlphaFoldDB" id="A0AAD7GQS9"/>
<gene>
    <name evidence="2" type="ORF">B0H17DRAFT_1128639</name>
</gene>
<evidence type="ECO:0000313" key="3">
    <source>
        <dbReference type="Proteomes" id="UP001221757"/>
    </source>
</evidence>
<reference evidence="2" key="1">
    <citation type="submission" date="2023-03" db="EMBL/GenBank/DDBJ databases">
        <title>Massive genome expansion in bonnet fungi (Mycena s.s.) driven by repeated elements and novel gene families across ecological guilds.</title>
        <authorList>
            <consortium name="Lawrence Berkeley National Laboratory"/>
            <person name="Harder C.B."/>
            <person name="Miyauchi S."/>
            <person name="Viragh M."/>
            <person name="Kuo A."/>
            <person name="Thoen E."/>
            <person name="Andreopoulos B."/>
            <person name="Lu D."/>
            <person name="Skrede I."/>
            <person name="Drula E."/>
            <person name="Henrissat B."/>
            <person name="Morin E."/>
            <person name="Kohler A."/>
            <person name="Barry K."/>
            <person name="LaButti K."/>
            <person name="Morin E."/>
            <person name="Salamov A."/>
            <person name="Lipzen A."/>
            <person name="Mereny Z."/>
            <person name="Hegedus B."/>
            <person name="Baldrian P."/>
            <person name="Stursova M."/>
            <person name="Weitz H."/>
            <person name="Taylor A."/>
            <person name="Grigoriev I.V."/>
            <person name="Nagy L.G."/>
            <person name="Martin F."/>
            <person name="Kauserud H."/>
        </authorList>
    </citation>
    <scope>NUCLEOTIDE SEQUENCE</scope>
    <source>
        <strain evidence="2">CBHHK067</strain>
    </source>
</reference>
<keyword evidence="3" id="KW-1185">Reference proteome</keyword>
<proteinExistence type="predicted"/>
<evidence type="ECO:0000313" key="2">
    <source>
        <dbReference type="EMBL" id="KAJ7700781.1"/>
    </source>
</evidence>
<dbReference type="EMBL" id="JARKIE010000019">
    <property type="protein sequence ID" value="KAJ7700781.1"/>
    <property type="molecule type" value="Genomic_DNA"/>
</dbReference>
<organism evidence="2 3">
    <name type="scientific">Mycena rosella</name>
    <name type="common">Pink bonnet</name>
    <name type="synonym">Agaricus rosellus</name>
    <dbReference type="NCBI Taxonomy" id="1033263"/>
    <lineage>
        <taxon>Eukaryota</taxon>
        <taxon>Fungi</taxon>
        <taxon>Dikarya</taxon>
        <taxon>Basidiomycota</taxon>
        <taxon>Agaricomycotina</taxon>
        <taxon>Agaricomycetes</taxon>
        <taxon>Agaricomycetidae</taxon>
        <taxon>Agaricales</taxon>
        <taxon>Marasmiineae</taxon>
        <taxon>Mycenaceae</taxon>
        <taxon>Mycena</taxon>
    </lineage>
</organism>
<protein>
    <submittedName>
        <fullName evidence="2">Uncharacterized protein</fullName>
    </submittedName>
</protein>
<name>A0AAD7GQS9_MYCRO</name>
<sequence length="105" mass="12315">MHKVLGSTDGMHYDKSDLKQANRGGRRKAQNLFHYVSEVWEHRLVVQRGEPLLLGYKCVDLRLRTRLNHGIHRHRKKEGMSAPLHTELQQPKNDVFRLQLGRRAV</sequence>
<comment type="caution">
    <text evidence="2">The sequence shown here is derived from an EMBL/GenBank/DDBJ whole genome shotgun (WGS) entry which is preliminary data.</text>
</comment>
<feature type="region of interest" description="Disordered" evidence="1">
    <location>
        <begin position="1"/>
        <end position="25"/>
    </location>
</feature>
<feature type="compositionally biased region" description="Basic and acidic residues" evidence="1">
    <location>
        <begin position="11"/>
        <end position="20"/>
    </location>
</feature>